<dbReference type="Pfam" id="PF00347">
    <property type="entry name" value="Ribosomal_L6"/>
    <property type="match status" value="2"/>
</dbReference>
<dbReference type="AlphaFoldDB" id="A0A097EQI7"/>
<dbReference type="InterPro" id="IPR002358">
    <property type="entry name" value="Ribosomal_uL6_CS"/>
</dbReference>
<dbReference type="KEGG" id="frf:LO80_07520"/>
<evidence type="ECO:0000313" key="9">
    <source>
        <dbReference type="Proteomes" id="UP000029672"/>
    </source>
</evidence>
<dbReference type="HOGENOM" id="CLU_065464_1_2_6"/>
<dbReference type="InterPro" id="IPR036789">
    <property type="entry name" value="Ribosomal_uL6-like_a/b-dom_sf"/>
</dbReference>
<dbReference type="PROSITE" id="PS00525">
    <property type="entry name" value="RIBOSOMAL_L6_1"/>
    <property type="match status" value="1"/>
</dbReference>
<evidence type="ECO:0000256" key="1">
    <source>
        <dbReference type="ARBA" id="ARBA00009356"/>
    </source>
</evidence>
<dbReference type="GO" id="GO:0003735">
    <property type="term" value="F:structural constituent of ribosome"/>
    <property type="evidence" value="ECO:0007669"/>
    <property type="project" value="UniProtKB-UniRule"/>
</dbReference>
<evidence type="ECO:0000313" key="8">
    <source>
        <dbReference type="EMBL" id="AIT09832.1"/>
    </source>
</evidence>
<dbReference type="InterPro" id="IPR019906">
    <property type="entry name" value="Ribosomal_uL6_bac-type"/>
</dbReference>
<dbReference type="PRINTS" id="PR00059">
    <property type="entry name" value="RIBOSOMALL6"/>
</dbReference>
<reference evidence="8 9" key="1">
    <citation type="submission" date="2014-10" db="EMBL/GenBank/DDBJ databases">
        <title>Whole genome sequence of Francisella endociliophora strain FSC1006, isolated from a laboratory culture of the marine ciliate Euplotes raikovi.</title>
        <authorList>
            <person name="Granberg M."/>
            <person name="Backman S."/>
            <person name="Lundmark E."/>
            <person name="Nilsson E."/>
            <person name="Karlsson E."/>
            <person name="Thelaus J."/>
            <person name="Ohrman C."/>
            <person name="Larkeryd A."/>
            <person name="Stenberg P."/>
        </authorList>
    </citation>
    <scope>NUCLEOTIDE SEQUENCE [LARGE SCALE GENOMIC DNA]</scope>
    <source>
        <strain evidence="8 9">FSC1006</strain>
    </source>
</reference>
<evidence type="ECO:0000256" key="6">
    <source>
        <dbReference type="RuleBase" id="RU003870"/>
    </source>
</evidence>
<feature type="domain" description="Large ribosomal subunit protein uL6 alpha-beta" evidence="7">
    <location>
        <begin position="11"/>
        <end position="83"/>
    </location>
</feature>
<dbReference type="Gene3D" id="3.90.930.12">
    <property type="entry name" value="Ribosomal protein L6, alpha-beta domain"/>
    <property type="match status" value="2"/>
</dbReference>
<dbReference type="OrthoDB" id="9805007at2"/>
<dbReference type="GO" id="GO:0002181">
    <property type="term" value="P:cytoplasmic translation"/>
    <property type="evidence" value="ECO:0007669"/>
    <property type="project" value="TreeGrafter"/>
</dbReference>
<protein>
    <recommendedName>
        <fullName evidence="4">Large ribosomal subunit protein uL6</fullName>
    </recommendedName>
</protein>
<dbReference type="RefSeq" id="WP_040010107.1">
    <property type="nucleotide sequence ID" value="NZ_CP009574.1"/>
</dbReference>
<dbReference type="GO" id="GO:0022625">
    <property type="term" value="C:cytosolic large ribosomal subunit"/>
    <property type="evidence" value="ECO:0007669"/>
    <property type="project" value="UniProtKB-UniRule"/>
</dbReference>
<keyword evidence="9" id="KW-1185">Reference proteome</keyword>
<dbReference type="InterPro" id="IPR020040">
    <property type="entry name" value="Ribosomal_uL6_a/b-dom"/>
</dbReference>
<organism evidence="8 9">
    <name type="scientific">Candidatus Francisella endociliophora</name>
    <dbReference type="NCBI Taxonomy" id="653937"/>
    <lineage>
        <taxon>Bacteria</taxon>
        <taxon>Pseudomonadati</taxon>
        <taxon>Pseudomonadota</taxon>
        <taxon>Gammaproteobacteria</taxon>
        <taxon>Thiotrichales</taxon>
        <taxon>Francisellaceae</taxon>
        <taxon>Francisella</taxon>
    </lineage>
</organism>
<sequence>MSRIGKKPVAIPSGVTISVAAGNVVEVKGAKATLNKTFSTDVTFNVADSEATVTPNNNSKNAIAQSGTARAILNNMVEGVSKGFERKLKIIGVGYRAKAQGSDLNLTLGFSHPVVYKLPQGITAETPAPTEIVLKGADKELLGKVASEIRDYRKPEPYKGKGVRYEDEYVAKKEAKKK</sequence>
<keyword evidence="2 4" id="KW-0689">Ribosomal protein</keyword>
<proteinExistence type="inferred from homology"/>
<gene>
    <name evidence="4" type="primary">rplF</name>
    <name evidence="8" type="ORF">LO80_07520</name>
</gene>
<dbReference type="STRING" id="1547445.LO80_07520"/>
<dbReference type="InterPro" id="IPR000702">
    <property type="entry name" value="Ribosomal_uL6-like"/>
</dbReference>
<evidence type="ECO:0000256" key="4">
    <source>
        <dbReference type="HAMAP-Rule" id="MF_01365"/>
    </source>
</evidence>
<keyword evidence="3 4" id="KW-0687">Ribonucleoprotein</keyword>
<dbReference type="HAMAP" id="MF_01365_B">
    <property type="entry name" value="Ribosomal_uL6_B"/>
    <property type="match status" value="1"/>
</dbReference>
<keyword evidence="4 6" id="KW-0699">rRNA-binding</keyword>
<dbReference type="EMBL" id="CP009574">
    <property type="protein sequence ID" value="AIT09832.1"/>
    <property type="molecule type" value="Genomic_DNA"/>
</dbReference>
<accession>A0A097EQI7</accession>
<comment type="function">
    <text evidence="4 6">This protein binds to the 23S rRNA, and is important in its secondary structure. It is located near the subunit interface in the base of the L7/L12 stalk, and near the tRNA binding site of the peptidyltransferase center.</text>
</comment>
<dbReference type="Proteomes" id="UP000029672">
    <property type="component" value="Chromosome"/>
</dbReference>
<feature type="domain" description="Large ribosomal subunit protein uL6 alpha-beta" evidence="7">
    <location>
        <begin position="91"/>
        <end position="165"/>
    </location>
</feature>
<evidence type="ECO:0000256" key="2">
    <source>
        <dbReference type="ARBA" id="ARBA00022980"/>
    </source>
</evidence>
<dbReference type="eggNOG" id="COG0097">
    <property type="taxonomic scope" value="Bacteria"/>
</dbReference>
<dbReference type="NCBIfam" id="TIGR03654">
    <property type="entry name" value="L6_bact"/>
    <property type="match status" value="1"/>
</dbReference>
<evidence type="ECO:0000256" key="3">
    <source>
        <dbReference type="ARBA" id="ARBA00023274"/>
    </source>
</evidence>
<keyword evidence="4 6" id="KW-0694">RNA-binding</keyword>
<dbReference type="FunFam" id="3.90.930.12:FF:000001">
    <property type="entry name" value="50S ribosomal protein L6"/>
    <property type="match status" value="1"/>
</dbReference>
<dbReference type="SUPFAM" id="SSF56053">
    <property type="entry name" value="Ribosomal protein L6"/>
    <property type="match status" value="2"/>
</dbReference>
<name>A0A097EQI7_9GAMM</name>
<comment type="subunit">
    <text evidence="4">Part of the 50S ribosomal subunit.</text>
</comment>
<dbReference type="PANTHER" id="PTHR11655:SF14">
    <property type="entry name" value="LARGE RIBOSOMAL SUBUNIT PROTEIN UL6M"/>
    <property type="match status" value="1"/>
</dbReference>
<dbReference type="PIRSF" id="PIRSF002162">
    <property type="entry name" value="Ribosomal_L6"/>
    <property type="match status" value="1"/>
</dbReference>
<dbReference type="GO" id="GO:0019843">
    <property type="term" value="F:rRNA binding"/>
    <property type="evidence" value="ECO:0007669"/>
    <property type="project" value="UniProtKB-UniRule"/>
</dbReference>
<evidence type="ECO:0000256" key="5">
    <source>
        <dbReference type="RuleBase" id="RU003869"/>
    </source>
</evidence>
<comment type="similarity">
    <text evidence="1 4 5">Belongs to the universal ribosomal protein uL6 family.</text>
</comment>
<evidence type="ECO:0000259" key="7">
    <source>
        <dbReference type="Pfam" id="PF00347"/>
    </source>
</evidence>
<dbReference type="PANTHER" id="PTHR11655">
    <property type="entry name" value="60S/50S RIBOSOMAL PROTEIN L6/L9"/>
    <property type="match status" value="1"/>
</dbReference>